<organism evidence="1 2">
    <name type="scientific">Flavobacterium noncentrifugens</name>
    <dbReference type="NCBI Taxonomy" id="1128970"/>
    <lineage>
        <taxon>Bacteria</taxon>
        <taxon>Pseudomonadati</taxon>
        <taxon>Bacteroidota</taxon>
        <taxon>Flavobacteriia</taxon>
        <taxon>Flavobacteriales</taxon>
        <taxon>Flavobacteriaceae</taxon>
        <taxon>Flavobacterium</taxon>
    </lineage>
</organism>
<dbReference type="STRING" id="1128970.SAMN04487935_3369"/>
<dbReference type="Proteomes" id="UP000199580">
    <property type="component" value="Unassembled WGS sequence"/>
</dbReference>
<sequence length="169" mass="18247">MSKASEIKAAIKAIVDADPNYPMNVVVQSIEGETCTVKFASGFITSDVRLNATVTDGEDYLLLTPLEGSDVTILSIDGTLSNLVVIKIDQLKKFEFFQSGLKVAFDSEDKKVQIKNEAVNLKDLFSGFADIIKILKVGVLAPNAPSSTVTPDVLTAVEQLEAKINQLLK</sequence>
<evidence type="ECO:0000313" key="1">
    <source>
        <dbReference type="EMBL" id="SDK43434.1"/>
    </source>
</evidence>
<gene>
    <name evidence="1" type="ORF">SAMN04487935_3369</name>
</gene>
<keyword evidence="2" id="KW-1185">Reference proteome</keyword>
<reference evidence="1 2" key="1">
    <citation type="submission" date="2016-10" db="EMBL/GenBank/DDBJ databases">
        <authorList>
            <person name="de Groot N.N."/>
        </authorList>
    </citation>
    <scope>NUCLEOTIDE SEQUENCE [LARGE SCALE GENOMIC DNA]</scope>
    <source>
        <strain evidence="1 2">CGMCC 1.10076</strain>
    </source>
</reference>
<dbReference type="RefSeq" id="WP_091398174.1">
    <property type="nucleotide sequence ID" value="NZ_BKAI01000012.1"/>
</dbReference>
<dbReference type="AlphaFoldDB" id="A0A1G9BW88"/>
<proteinExistence type="predicted"/>
<dbReference type="OrthoDB" id="1252911at2"/>
<evidence type="ECO:0000313" key="2">
    <source>
        <dbReference type="Proteomes" id="UP000199580"/>
    </source>
</evidence>
<name>A0A1G9BW88_9FLAO</name>
<protein>
    <submittedName>
        <fullName evidence="1">Uncharacterized protein</fullName>
    </submittedName>
</protein>
<accession>A0A1G9BW88</accession>
<dbReference type="EMBL" id="FNEZ01000006">
    <property type="protein sequence ID" value="SDK43434.1"/>
    <property type="molecule type" value="Genomic_DNA"/>
</dbReference>